<name>A0A251Y908_9MICO</name>
<dbReference type="PANTHER" id="PTHR42850:SF2">
    <property type="entry name" value="BLL5683 PROTEIN"/>
    <property type="match status" value="1"/>
</dbReference>
<feature type="domain" description="Calcineurin-like phosphoesterase" evidence="2">
    <location>
        <begin position="5"/>
        <end position="195"/>
    </location>
</feature>
<evidence type="ECO:0000313" key="3">
    <source>
        <dbReference type="EMBL" id="OUE20747.1"/>
    </source>
</evidence>
<gene>
    <name evidence="3" type="ORF">BFL34_01565</name>
</gene>
<dbReference type="PIRSF" id="PIRSF000883">
    <property type="entry name" value="Pesterase_MJ0912"/>
    <property type="match status" value="1"/>
</dbReference>
<dbReference type="InterPro" id="IPR050126">
    <property type="entry name" value="Ap4A_hydrolase"/>
</dbReference>
<reference evidence="3 4" key="1">
    <citation type="submission" date="2016-08" db="EMBL/GenBank/DDBJ databases">
        <title>Genome sequence of Clavibacter michiganensis spp strain CFBP7494.</title>
        <authorList>
            <person name="Thapa S.P."/>
            <person name="Coaker G."/>
            <person name="Jacques M.-A."/>
        </authorList>
    </citation>
    <scope>NUCLEOTIDE SEQUENCE [LARGE SCALE GENOMIC DNA]</scope>
    <source>
        <strain evidence="3">CFBP7494</strain>
    </source>
</reference>
<dbReference type="SUPFAM" id="SSF56300">
    <property type="entry name" value="Metallo-dependent phosphatases"/>
    <property type="match status" value="1"/>
</dbReference>
<evidence type="ECO:0000256" key="1">
    <source>
        <dbReference type="ARBA" id="ARBA00008950"/>
    </source>
</evidence>
<dbReference type="Pfam" id="PF12850">
    <property type="entry name" value="Metallophos_2"/>
    <property type="match status" value="1"/>
</dbReference>
<comment type="caution">
    <text evidence="3">The sequence shown here is derived from an EMBL/GenBank/DDBJ whole genome shotgun (WGS) entry which is preliminary data.</text>
</comment>
<dbReference type="RefSeq" id="WP_086521322.1">
    <property type="nucleotide sequence ID" value="NZ_MDJW01000008.1"/>
</dbReference>
<accession>A0A251Y908</accession>
<dbReference type="Proteomes" id="UP000194837">
    <property type="component" value="Unassembled WGS sequence"/>
</dbReference>
<dbReference type="AlphaFoldDB" id="A0A251Y908"/>
<dbReference type="InterPro" id="IPR024654">
    <property type="entry name" value="Calcineurin-like_PHP_lpxH"/>
</dbReference>
<dbReference type="InterPro" id="IPR011152">
    <property type="entry name" value="Pesterase_MJ0912"/>
</dbReference>
<dbReference type="GO" id="GO:0016791">
    <property type="term" value="F:phosphatase activity"/>
    <property type="evidence" value="ECO:0007669"/>
    <property type="project" value="TreeGrafter"/>
</dbReference>
<dbReference type="PANTHER" id="PTHR42850">
    <property type="entry name" value="METALLOPHOSPHOESTERASE"/>
    <property type="match status" value="1"/>
</dbReference>
<dbReference type="GO" id="GO:0005737">
    <property type="term" value="C:cytoplasm"/>
    <property type="evidence" value="ECO:0007669"/>
    <property type="project" value="TreeGrafter"/>
</dbReference>
<protein>
    <submittedName>
        <fullName evidence="3">Phosphodiesterase</fullName>
    </submittedName>
</protein>
<sequence length="251" mass="27407">MPSSIAVLSDIHGMLGALDRVLREPAIDRAELIVVTGDHTWGPQPTGVLDRLTGLGDRVVMIRGNADRELLRMSQGIDVGLAEDPLSVWGAAQLTPAHQQLLERMPERRTFDVDGFGPVLFCHATPRDDEEVVLVDSRMDRWDEVLREVDPDVRTVVCGHTHMPFVRLVDGRLVVNPGSVGLPYGRDGAHWAVLEAGAVTIGRTRMDADELIRETAASSAYPGVRAWLEDAIGRPASDRDALAAFGPRDGR</sequence>
<dbReference type="Gene3D" id="3.60.21.10">
    <property type="match status" value="1"/>
</dbReference>
<dbReference type="InterPro" id="IPR029052">
    <property type="entry name" value="Metallo-depent_PP-like"/>
</dbReference>
<evidence type="ECO:0000259" key="2">
    <source>
        <dbReference type="Pfam" id="PF12850"/>
    </source>
</evidence>
<proteinExistence type="inferred from homology"/>
<dbReference type="EMBL" id="MDJW01000008">
    <property type="protein sequence ID" value="OUE20747.1"/>
    <property type="molecule type" value="Genomic_DNA"/>
</dbReference>
<evidence type="ECO:0000313" key="4">
    <source>
        <dbReference type="Proteomes" id="UP000194837"/>
    </source>
</evidence>
<organism evidence="3 4">
    <name type="scientific">Clavibacter michiganensis</name>
    <dbReference type="NCBI Taxonomy" id="28447"/>
    <lineage>
        <taxon>Bacteria</taxon>
        <taxon>Bacillati</taxon>
        <taxon>Actinomycetota</taxon>
        <taxon>Actinomycetes</taxon>
        <taxon>Micrococcales</taxon>
        <taxon>Microbacteriaceae</taxon>
        <taxon>Clavibacter</taxon>
    </lineage>
</organism>
<comment type="similarity">
    <text evidence="1">Belongs to the metallophosphoesterase superfamily. YfcE family.</text>
</comment>